<dbReference type="InterPro" id="IPR037923">
    <property type="entry name" value="HTH-like"/>
</dbReference>
<keyword evidence="6" id="KW-1185">Reference proteome</keyword>
<dbReference type="PRINTS" id="PR00032">
    <property type="entry name" value="HTHARAC"/>
</dbReference>
<dbReference type="GO" id="GO:0003700">
    <property type="term" value="F:DNA-binding transcription factor activity"/>
    <property type="evidence" value="ECO:0007669"/>
    <property type="project" value="InterPro"/>
</dbReference>
<dbReference type="InterPro" id="IPR020449">
    <property type="entry name" value="Tscrpt_reg_AraC-type_HTH"/>
</dbReference>
<dbReference type="OrthoDB" id="511992at2"/>
<feature type="domain" description="HTH araC/xylS-type" evidence="4">
    <location>
        <begin position="168"/>
        <end position="265"/>
    </location>
</feature>
<dbReference type="EMBL" id="SUPL01000001">
    <property type="protein sequence ID" value="TJY38047.1"/>
    <property type="molecule type" value="Genomic_DNA"/>
</dbReference>
<proteinExistence type="predicted"/>
<comment type="caution">
    <text evidence="5">The sequence shown here is derived from an EMBL/GenBank/DDBJ whole genome shotgun (WGS) entry which is preliminary data.</text>
</comment>
<sequence length="269" mass="32003">MEHLKRGEYFCNEKQVFDFNNLIITETKFRNSVVDWHYHENPYFSYSLEGYCLEKNKKQSYPVQSGTLLFHNWQDVHCNTNHSAYSRNFYIELEKEWLKKYDIEDNIMEGSNQIDNPFLKALYHQIYIETKLKDNTFQIATESLLLNIFSVLKEVNIAKFSIEPLWVNKVKEIIHDQFAEKITLQYLSKQTNIHPAHISRDFPKYFDTTLGNYIRKVKIEHSVTLLIKSESLTNIAYQCGFSDQSHFIRCFKSTYNMTPNKFKSILASR</sequence>
<dbReference type="SMART" id="SM00342">
    <property type="entry name" value="HTH_ARAC"/>
    <property type="match status" value="1"/>
</dbReference>
<dbReference type="InterPro" id="IPR009057">
    <property type="entry name" value="Homeodomain-like_sf"/>
</dbReference>
<reference evidence="5 6" key="1">
    <citation type="submission" date="2019-04" db="EMBL/GenBank/DDBJ databases">
        <title>Lacinutrix sp. nov., isolated from marine water.</title>
        <authorList>
            <person name="Kim W."/>
        </authorList>
    </citation>
    <scope>NUCLEOTIDE SEQUENCE [LARGE SCALE GENOMIC DNA]</scope>
    <source>
        <strain evidence="5 6">CAU 1491</strain>
    </source>
</reference>
<dbReference type="PANTHER" id="PTHR43280:SF2">
    <property type="entry name" value="HTH-TYPE TRANSCRIPTIONAL REGULATOR EXSA"/>
    <property type="match status" value="1"/>
</dbReference>
<dbReference type="SUPFAM" id="SSF51215">
    <property type="entry name" value="Regulatory protein AraC"/>
    <property type="match status" value="1"/>
</dbReference>
<keyword evidence="2" id="KW-0238">DNA-binding</keyword>
<dbReference type="Pfam" id="PF12833">
    <property type="entry name" value="HTH_18"/>
    <property type="match status" value="1"/>
</dbReference>
<evidence type="ECO:0000256" key="2">
    <source>
        <dbReference type="ARBA" id="ARBA00023125"/>
    </source>
</evidence>
<evidence type="ECO:0000256" key="1">
    <source>
        <dbReference type="ARBA" id="ARBA00023015"/>
    </source>
</evidence>
<dbReference type="RefSeq" id="WP_136840493.1">
    <property type="nucleotide sequence ID" value="NZ_SUPL01000001.1"/>
</dbReference>
<evidence type="ECO:0000259" key="4">
    <source>
        <dbReference type="PROSITE" id="PS01124"/>
    </source>
</evidence>
<gene>
    <name evidence="5" type="ORF">E5167_01970</name>
</gene>
<protein>
    <submittedName>
        <fullName evidence="5">Helix-turn-helix domain-containing protein</fullName>
    </submittedName>
</protein>
<dbReference type="PROSITE" id="PS00041">
    <property type="entry name" value="HTH_ARAC_FAMILY_1"/>
    <property type="match status" value="1"/>
</dbReference>
<dbReference type="InterPro" id="IPR018060">
    <property type="entry name" value="HTH_AraC"/>
</dbReference>
<dbReference type="GO" id="GO:0043565">
    <property type="term" value="F:sequence-specific DNA binding"/>
    <property type="evidence" value="ECO:0007669"/>
    <property type="project" value="InterPro"/>
</dbReference>
<dbReference type="Proteomes" id="UP000307657">
    <property type="component" value="Unassembled WGS sequence"/>
</dbReference>
<evidence type="ECO:0000256" key="3">
    <source>
        <dbReference type="ARBA" id="ARBA00023163"/>
    </source>
</evidence>
<accession>A0A4U0F0W7</accession>
<dbReference type="InterPro" id="IPR018062">
    <property type="entry name" value="HTH_AraC-typ_CS"/>
</dbReference>
<name>A0A4U0F0W7_9FLAO</name>
<keyword evidence="3" id="KW-0804">Transcription</keyword>
<dbReference type="AlphaFoldDB" id="A0A4U0F0W7"/>
<evidence type="ECO:0000313" key="6">
    <source>
        <dbReference type="Proteomes" id="UP000307657"/>
    </source>
</evidence>
<dbReference type="PROSITE" id="PS01124">
    <property type="entry name" value="HTH_ARAC_FAMILY_2"/>
    <property type="match status" value="1"/>
</dbReference>
<dbReference type="SUPFAM" id="SSF46689">
    <property type="entry name" value="Homeodomain-like"/>
    <property type="match status" value="2"/>
</dbReference>
<evidence type="ECO:0000313" key="5">
    <source>
        <dbReference type="EMBL" id="TJY38047.1"/>
    </source>
</evidence>
<dbReference type="PANTHER" id="PTHR43280">
    <property type="entry name" value="ARAC-FAMILY TRANSCRIPTIONAL REGULATOR"/>
    <property type="match status" value="1"/>
</dbReference>
<organism evidence="5 6">
    <name type="scientific">Pontimicrobium aquaticum</name>
    <dbReference type="NCBI Taxonomy" id="2565367"/>
    <lineage>
        <taxon>Bacteria</taxon>
        <taxon>Pseudomonadati</taxon>
        <taxon>Bacteroidota</taxon>
        <taxon>Flavobacteriia</taxon>
        <taxon>Flavobacteriales</taxon>
        <taxon>Flavobacteriaceae</taxon>
        <taxon>Pontimicrobium</taxon>
    </lineage>
</organism>
<dbReference type="Gene3D" id="1.10.10.60">
    <property type="entry name" value="Homeodomain-like"/>
    <property type="match status" value="2"/>
</dbReference>
<keyword evidence="1" id="KW-0805">Transcription regulation</keyword>